<dbReference type="SUPFAM" id="SSF53756">
    <property type="entry name" value="UDP-Glycosyltransferase/glycogen phosphorylase"/>
    <property type="match status" value="1"/>
</dbReference>
<dbReference type="Proteomes" id="UP000063308">
    <property type="component" value="Chromosome"/>
</dbReference>
<evidence type="ECO:0000313" key="2">
    <source>
        <dbReference type="EMBL" id="BAR60864.1"/>
    </source>
</evidence>
<keyword evidence="2" id="KW-0808">Transferase</keyword>
<feature type="domain" description="Glycosyltransferase subfamily 4-like N-terminal" evidence="1">
    <location>
        <begin position="57"/>
        <end position="210"/>
    </location>
</feature>
<organism evidence="2 3">
    <name type="scientific">Bradyrhizobium diazoefficiens</name>
    <dbReference type="NCBI Taxonomy" id="1355477"/>
    <lineage>
        <taxon>Bacteria</taxon>
        <taxon>Pseudomonadati</taxon>
        <taxon>Pseudomonadota</taxon>
        <taxon>Alphaproteobacteria</taxon>
        <taxon>Hyphomicrobiales</taxon>
        <taxon>Nitrobacteraceae</taxon>
        <taxon>Bradyrhizobium</taxon>
    </lineage>
</organism>
<sequence>MENDTIGNMPLVRTTTLGSARQAVEIAHGPSVKGTMPAPTTRQLRVCHIAATTEGAAWVFEQVRDLRDRFGYDVSVILNGTSGALVDRFNAAGIRVLASDFQFLGGGDLFALPKRILDLGHILERERFDIIQTHLFHSMVIGRIAAWLADVPVRLSMIAGPFHLEAYTPSWIDGSTQWMDTALIPSCEFSRSLYLSMGVRKQRLEVIYYGPDETRFEPSREVAADLRAEHGWAADAPLIGMVAYFYPELGVNRWTPPAAQGRPVKSHVDLIRAMPAVLAEFPNAKLLLVGSGWEEGGRQYMAKMQALVAELGLSDSVVFTGYRTDIPAVLKSLDVAVQASVSENLGGSIEGLLMECPMVATRVGGLVDSVIDGHTGVLVGPADPAELARGILELLRDPSRAREFGRHGRARMLERFTLRTTVEDEHRLYQRLYARAPAGYRSVRRAFRLFCGALVGGYLAFRYTVFDSNLLPAWDAGWRPWHFLALRRLMLRLINAVLRSRTASAPAPYAAAPANEQFISVTIEPPAPIAPRLRLAGRMMLYRFYAFVGRQKLGWGLRRRLRAKFRRLLGSAAEPDSEARDR</sequence>
<dbReference type="PANTHER" id="PTHR12526:SF636">
    <property type="entry name" value="BLL3647 PROTEIN"/>
    <property type="match status" value="1"/>
</dbReference>
<dbReference type="EMBL" id="AP014685">
    <property type="protein sequence ID" value="BAR60864.1"/>
    <property type="molecule type" value="Genomic_DNA"/>
</dbReference>
<protein>
    <submittedName>
        <fullName evidence="2">Glycosyl transferase</fullName>
    </submittedName>
</protein>
<proteinExistence type="predicted"/>
<dbReference type="Pfam" id="PF13579">
    <property type="entry name" value="Glyco_trans_4_4"/>
    <property type="match status" value="1"/>
</dbReference>
<dbReference type="AlphaFoldDB" id="A0A0E4BU23"/>
<dbReference type="CDD" id="cd03801">
    <property type="entry name" value="GT4_PimA-like"/>
    <property type="match status" value="1"/>
</dbReference>
<dbReference type="GO" id="GO:0016757">
    <property type="term" value="F:glycosyltransferase activity"/>
    <property type="evidence" value="ECO:0007669"/>
    <property type="project" value="UniProtKB-ARBA"/>
</dbReference>
<evidence type="ECO:0000259" key="1">
    <source>
        <dbReference type="Pfam" id="PF13579"/>
    </source>
</evidence>
<dbReference type="PANTHER" id="PTHR12526">
    <property type="entry name" value="GLYCOSYLTRANSFERASE"/>
    <property type="match status" value="1"/>
</dbReference>
<gene>
    <name evidence="2" type="ORF">NK6_7713</name>
</gene>
<dbReference type="InterPro" id="IPR028098">
    <property type="entry name" value="Glyco_trans_4-like_N"/>
</dbReference>
<reference evidence="2 3" key="1">
    <citation type="submission" date="2014-11" db="EMBL/GenBank/DDBJ databases">
        <title>Symbiosis island explosion on the genome of extra-slow-growing strains of soybean bradyrhizobia with massive insertion sequences.</title>
        <authorList>
            <person name="Iida T."/>
            <person name="Minamisawa K."/>
        </authorList>
    </citation>
    <scope>NUCLEOTIDE SEQUENCE [LARGE SCALE GENOMIC DNA]</scope>
    <source>
        <strain evidence="2 3">NK6</strain>
    </source>
</reference>
<dbReference type="Gene3D" id="3.40.50.2000">
    <property type="entry name" value="Glycogen Phosphorylase B"/>
    <property type="match status" value="2"/>
</dbReference>
<evidence type="ECO:0000313" key="3">
    <source>
        <dbReference type="Proteomes" id="UP000063308"/>
    </source>
</evidence>
<name>A0A0E4BU23_9BRAD</name>
<dbReference type="Pfam" id="PF13692">
    <property type="entry name" value="Glyco_trans_1_4"/>
    <property type="match status" value="1"/>
</dbReference>
<accession>A0A0E4BU23</accession>